<protein>
    <submittedName>
        <fullName evidence="3">Uncharacterized protein</fullName>
    </submittedName>
</protein>
<gene>
    <name evidence="3" type="ORF">RHSIM_Rhsim02G0140800</name>
</gene>
<proteinExistence type="inferred from homology"/>
<dbReference type="EMBL" id="WJXA01000002">
    <property type="protein sequence ID" value="KAF7151806.1"/>
    <property type="molecule type" value="Genomic_DNA"/>
</dbReference>
<evidence type="ECO:0000256" key="2">
    <source>
        <dbReference type="SAM" id="Coils"/>
    </source>
</evidence>
<sequence length="326" mass="37244">MSSMRKEEFTIPSQKPLWETKWVGSRKCCRLFATLLQDLIELGAMTLMVPGNLPTGCKPFYLTTYMSSIEEDYDCETGCLIWLNEFAEYHNEMLRIELNRIQERHPHTTIIYADYYNAAIRFYHSPSEYGTSVLPILLYTHHIDIIALFYLDMSAGYSNMYTCRAQRFSRAIVLKACCGAKEGLYDFNATVECGIHHQDLVMTLLHMRIGMTAQMQRLQSQIEQLQSELLFLRGDSGGSFEELQHKIALLEASNAELRGELQESQLLVNILRNMLLMLRCGCRADGGTCRVSCKCASYRKEPPNLSIKSTLSKMFTSNSAFLKLPS</sequence>
<dbReference type="PANTHER" id="PTHR22835:SF683">
    <property type="entry name" value="OS05G0506800 PROTEIN"/>
    <property type="match status" value="1"/>
</dbReference>
<accession>A0A834HGA8</accession>
<keyword evidence="4" id="KW-1185">Reference proteome</keyword>
<dbReference type="OrthoDB" id="1600564at2759"/>
<dbReference type="AlphaFoldDB" id="A0A834HGA8"/>
<comment type="caution">
    <text evidence="3">The sequence shown here is derived from an EMBL/GenBank/DDBJ whole genome shotgun (WGS) entry which is preliminary data.</text>
</comment>
<comment type="similarity">
    <text evidence="1">Belongs to the 'GDSL' lipolytic enzyme family.</text>
</comment>
<keyword evidence="2" id="KW-0175">Coiled coil</keyword>
<reference evidence="3" key="1">
    <citation type="submission" date="2019-11" db="EMBL/GenBank/DDBJ databases">
        <authorList>
            <person name="Liu Y."/>
            <person name="Hou J."/>
            <person name="Li T.-Q."/>
            <person name="Guan C.-H."/>
            <person name="Wu X."/>
            <person name="Wu H.-Z."/>
            <person name="Ling F."/>
            <person name="Zhang R."/>
            <person name="Shi X.-G."/>
            <person name="Ren J.-P."/>
            <person name="Chen E.-F."/>
            <person name="Sun J.-M."/>
        </authorList>
    </citation>
    <scope>NUCLEOTIDE SEQUENCE</scope>
    <source>
        <strain evidence="3">Adult_tree_wgs_1</strain>
        <tissue evidence="3">Leaves</tissue>
    </source>
</reference>
<organism evidence="3 4">
    <name type="scientific">Rhododendron simsii</name>
    <name type="common">Sims's rhododendron</name>
    <dbReference type="NCBI Taxonomy" id="118357"/>
    <lineage>
        <taxon>Eukaryota</taxon>
        <taxon>Viridiplantae</taxon>
        <taxon>Streptophyta</taxon>
        <taxon>Embryophyta</taxon>
        <taxon>Tracheophyta</taxon>
        <taxon>Spermatophyta</taxon>
        <taxon>Magnoliopsida</taxon>
        <taxon>eudicotyledons</taxon>
        <taxon>Gunneridae</taxon>
        <taxon>Pentapetalae</taxon>
        <taxon>asterids</taxon>
        <taxon>Ericales</taxon>
        <taxon>Ericaceae</taxon>
        <taxon>Ericoideae</taxon>
        <taxon>Rhodoreae</taxon>
        <taxon>Rhododendron</taxon>
    </lineage>
</organism>
<dbReference type="Gene3D" id="3.40.50.1110">
    <property type="entry name" value="SGNH hydrolase"/>
    <property type="match status" value="1"/>
</dbReference>
<evidence type="ECO:0000256" key="1">
    <source>
        <dbReference type="ARBA" id="ARBA00008668"/>
    </source>
</evidence>
<dbReference type="PANTHER" id="PTHR22835">
    <property type="entry name" value="ZINC FINGER FYVE DOMAIN CONTAINING PROTEIN"/>
    <property type="match status" value="1"/>
</dbReference>
<dbReference type="Proteomes" id="UP000626092">
    <property type="component" value="Unassembled WGS sequence"/>
</dbReference>
<evidence type="ECO:0000313" key="3">
    <source>
        <dbReference type="EMBL" id="KAF7151806.1"/>
    </source>
</evidence>
<feature type="coiled-coil region" evidence="2">
    <location>
        <begin position="208"/>
        <end position="267"/>
    </location>
</feature>
<evidence type="ECO:0000313" key="4">
    <source>
        <dbReference type="Proteomes" id="UP000626092"/>
    </source>
</evidence>
<name>A0A834HGA8_RHOSS</name>
<dbReference type="InterPro" id="IPR036514">
    <property type="entry name" value="SGNH_hydro_sf"/>
</dbReference>